<name>A0A2M8DED5_9BACT</name>
<keyword evidence="1" id="KW-0472">Membrane</keyword>
<protein>
    <recommendedName>
        <fullName evidence="4">Major facilitator superfamily (MFS) profile domain-containing protein</fullName>
    </recommendedName>
</protein>
<dbReference type="GO" id="GO:0022857">
    <property type="term" value="F:transmembrane transporter activity"/>
    <property type="evidence" value="ECO:0007669"/>
    <property type="project" value="InterPro"/>
</dbReference>
<accession>A0A2M8DED5</accession>
<reference evidence="3" key="1">
    <citation type="submission" date="2017-09" db="EMBL/GenBank/DDBJ databases">
        <title>Depth-based differentiation of microbial function through sediment-hosted aquifers and enrichment of novel symbionts in the deep terrestrial subsurface.</title>
        <authorList>
            <person name="Probst A.J."/>
            <person name="Ladd B."/>
            <person name="Jarett J.K."/>
            <person name="Geller-Mcgrath D.E."/>
            <person name="Sieber C.M.K."/>
            <person name="Emerson J.B."/>
            <person name="Anantharaman K."/>
            <person name="Thomas B.C."/>
            <person name="Malmstrom R."/>
            <person name="Stieglmeier M."/>
            <person name="Klingl A."/>
            <person name="Woyke T."/>
            <person name="Ryan C.M."/>
            <person name="Banfield J.F."/>
        </authorList>
    </citation>
    <scope>NUCLEOTIDE SEQUENCE [LARGE SCALE GENOMIC DNA]</scope>
</reference>
<dbReference type="EMBL" id="PFTH01000007">
    <property type="protein sequence ID" value="PJB89723.1"/>
    <property type="molecule type" value="Genomic_DNA"/>
</dbReference>
<evidence type="ECO:0008006" key="4">
    <source>
        <dbReference type="Google" id="ProtNLM"/>
    </source>
</evidence>
<dbReference type="PANTHER" id="PTHR23530:SF1">
    <property type="entry name" value="PERMEASE, MAJOR FACILITATOR SUPERFAMILY-RELATED"/>
    <property type="match status" value="1"/>
</dbReference>
<evidence type="ECO:0000313" key="2">
    <source>
        <dbReference type="EMBL" id="PJB89723.1"/>
    </source>
</evidence>
<evidence type="ECO:0000313" key="3">
    <source>
        <dbReference type="Proteomes" id="UP000229706"/>
    </source>
</evidence>
<feature type="transmembrane region" description="Helical" evidence="1">
    <location>
        <begin position="259"/>
        <end position="284"/>
    </location>
</feature>
<dbReference type="SUPFAM" id="SSF103473">
    <property type="entry name" value="MFS general substrate transporter"/>
    <property type="match status" value="1"/>
</dbReference>
<dbReference type="Gene3D" id="1.20.1250.20">
    <property type="entry name" value="MFS general substrate transporter like domains"/>
    <property type="match status" value="1"/>
</dbReference>
<dbReference type="InterPro" id="IPR036259">
    <property type="entry name" value="MFS_trans_sf"/>
</dbReference>
<proteinExistence type="predicted"/>
<organism evidence="2 3">
    <name type="scientific">Candidatus Roizmanbacteria bacterium CG_4_9_14_0_8_um_filter_34_12</name>
    <dbReference type="NCBI Taxonomy" id="1974840"/>
    <lineage>
        <taxon>Bacteria</taxon>
        <taxon>Candidatus Roizmaniibacteriota</taxon>
    </lineage>
</organism>
<gene>
    <name evidence="2" type="ORF">CO083_00185</name>
</gene>
<feature type="transmembrane region" description="Helical" evidence="1">
    <location>
        <begin position="91"/>
        <end position="110"/>
    </location>
</feature>
<evidence type="ECO:0000256" key="1">
    <source>
        <dbReference type="SAM" id="Phobius"/>
    </source>
</evidence>
<comment type="caution">
    <text evidence="2">The sequence shown here is derived from an EMBL/GenBank/DDBJ whole genome shotgun (WGS) entry which is preliminary data.</text>
</comment>
<feature type="transmembrane region" description="Helical" evidence="1">
    <location>
        <begin position="62"/>
        <end position="85"/>
    </location>
</feature>
<dbReference type="Pfam" id="PF07690">
    <property type="entry name" value="MFS_1"/>
    <property type="match status" value="1"/>
</dbReference>
<keyword evidence="1" id="KW-1133">Transmembrane helix</keyword>
<dbReference type="AlphaFoldDB" id="A0A2M8DED5"/>
<feature type="transmembrane region" description="Helical" evidence="1">
    <location>
        <begin position="12"/>
        <end position="30"/>
    </location>
</feature>
<sequence>MVMGSLCMCLGYILYALGFNFWILALGAILHGMARAFFSGNNNAYLYNSLEKDSHEKEYQNYYGKISSFLSASCFVAALLSGIIAGWSFRLMIWLSFIFQLTSLIVAMMLPEVLVKKPETTNIFSHLKDAVSEIKKNINLRYLSLSGVFIGVGDAAYEFHAAVFGAVWPLWAIGIARALQELTLTVSYYFSEKVIKKLGGAINTCVFQNIFSWVGSILAVVTRSVISPLFIISGFVFLGPSDTASQSLYQKEFTERQRATIASLNSLGASIYFTFVMTIAGFIANKYNPFIGLLITQIFYLPAIYYRLKLFSHMRKNKVLC</sequence>
<dbReference type="Proteomes" id="UP000229706">
    <property type="component" value="Unassembled WGS sequence"/>
</dbReference>
<keyword evidence="1" id="KW-0812">Transmembrane</keyword>
<feature type="transmembrane region" description="Helical" evidence="1">
    <location>
        <begin position="290"/>
        <end position="308"/>
    </location>
</feature>
<dbReference type="PANTHER" id="PTHR23530">
    <property type="entry name" value="TRANSPORT PROTEIN-RELATED"/>
    <property type="match status" value="1"/>
</dbReference>
<dbReference type="InterPro" id="IPR053160">
    <property type="entry name" value="MFS_DHA3_Transporter"/>
</dbReference>
<dbReference type="InterPro" id="IPR011701">
    <property type="entry name" value="MFS"/>
</dbReference>
<feature type="transmembrane region" description="Helical" evidence="1">
    <location>
        <begin position="210"/>
        <end position="238"/>
    </location>
</feature>